<dbReference type="GO" id="GO:0005975">
    <property type="term" value="P:carbohydrate metabolic process"/>
    <property type="evidence" value="ECO:0007669"/>
    <property type="project" value="UniProtKB-ARBA"/>
</dbReference>
<evidence type="ECO:0000313" key="4">
    <source>
        <dbReference type="Proteomes" id="UP000252530"/>
    </source>
</evidence>
<name>A0A366K6P2_9BIFI</name>
<dbReference type="RefSeq" id="WP_113860623.1">
    <property type="nucleotide sequence ID" value="NZ_PDCG01000008.1"/>
</dbReference>
<dbReference type="EMBL" id="PDCG01000008">
    <property type="protein sequence ID" value="RBP97334.1"/>
    <property type="molecule type" value="Genomic_DNA"/>
</dbReference>
<feature type="transmembrane region" description="Helical" evidence="2">
    <location>
        <begin position="780"/>
        <end position="800"/>
    </location>
</feature>
<dbReference type="Gene3D" id="2.60.40.10">
    <property type="entry name" value="Immunoglobulins"/>
    <property type="match status" value="1"/>
</dbReference>
<accession>A0A366K6P2</accession>
<dbReference type="Proteomes" id="UP000252530">
    <property type="component" value="Unassembled WGS sequence"/>
</dbReference>
<keyword evidence="2" id="KW-1133">Transmembrane helix</keyword>
<organism evidence="3 4">
    <name type="scientific">Bifidobacterium aemilianum</name>
    <dbReference type="NCBI Taxonomy" id="2493120"/>
    <lineage>
        <taxon>Bacteria</taxon>
        <taxon>Bacillati</taxon>
        <taxon>Actinomycetota</taxon>
        <taxon>Actinomycetes</taxon>
        <taxon>Bifidobacteriales</taxon>
        <taxon>Bifidobacteriaceae</taxon>
        <taxon>Bifidobacterium</taxon>
    </lineage>
</organism>
<evidence type="ECO:0000256" key="1">
    <source>
        <dbReference type="SAM" id="MobiDB-lite"/>
    </source>
</evidence>
<sequence>MLGYNNRIDTQNDELRMDFVLRVAHGDVNPECPSQPDGAGDFSKCRLTFLIAYNSRRWPLQSSEGVRTMRARYVNTLDAEQGAIRWANNVNAFYTIHKVIPSGDYDFLNISLESDIDYPDNATDDTKYDETATEKVNYDRLGGAKLNQYVYAVVDGPNNGSDPNWNHSRLKPPSWDNYDFMTDLTTLDSQYSVNVTEDHPAYVYSDDYKNGVFNGPISYIGWDAHPKLWSDGQANWGLVTDYGFPSRGVKEGVAPANSFFVLWGNPMNGTGLNCSRNTSYYFQWVAQDNGRQWVPVKALTPQALRVDGQPTTKSAGDFSGASDDRNRLSFNAPKANSKLDLLSRDPATGQLAPAQHSDGSIDFAKAKSLQPGLNGYFKLLTWPVTTDADGSIAHCTTPDRKAVLNPDPGITEGMSQADLDARIDSSWTIDTAYYKYDIERPEAPVIEEPAEGAHLSTLNPLIKGSSSVRGKNYVVTLYREDPAHSIDPANPDERSTYGIRVGSAPVNEADGTWQIEDSALPLNTDGGSAKYHAYLTDYGSPYQLSSKFSNIRQVFFNTKADVAPTVDTVTVPHTVDGELPAGSHVTVTGTTDSLYGNTTLRVYAVQEEAAQPSQGTKILEKLIPSVGKSDWTVDVDPSVFAQGLDNVYVFKAVMTTQAGLQSRWGEKSADVDMTPPDPGTSAADWRGVVGLATNGLPNSSDAEARAKIKLAWPRGNAPAQSQTEAGTNGKWRIDLPAGVQSGQIKVQATDASGNESRWNPYKLEVTPPVKNLPMTGTMDWVPAAAVFAILLALSAVVWWLKRRYARFQSMN</sequence>
<feature type="region of interest" description="Disordered" evidence="1">
    <location>
        <begin position="305"/>
        <end position="330"/>
    </location>
</feature>
<evidence type="ECO:0000313" key="3">
    <source>
        <dbReference type="EMBL" id="RBP97334.1"/>
    </source>
</evidence>
<dbReference type="InterPro" id="IPR013783">
    <property type="entry name" value="Ig-like_fold"/>
</dbReference>
<dbReference type="OrthoDB" id="3222569at2"/>
<keyword evidence="2" id="KW-0472">Membrane</keyword>
<keyword evidence="2" id="KW-0812">Transmembrane</keyword>
<keyword evidence="4" id="KW-1185">Reference proteome</keyword>
<proteinExistence type="predicted"/>
<comment type="caution">
    <text evidence="3">The sequence shown here is derived from an EMBL/GenBank/DDBJ whole genome shotgun (WGS) entry which is preliminary data.</text>
</comment>
<gene>
    <name evidence="3" type="ORF">CRD60_07285</name>
</gene>
<protein>
    <submittedName>
        <fullName evidence="3">Uncharacterized protein</fullName>
    </submittedName>
</protein>
<dbReference type="AlphaFoldDB" id="A0A366K6P2"/>
<reference evidence="3 4" key="1">
    <citation type="submission" date="2017-10" db="EMBL/GenBank/DDBJ databases">
        <title>Bifidobacterium xylocopum sp. nov. and Bifidobacterium aemilianum sp. nov., from the carpenter bee (Xylocopa violacea) digestive tract.</title>
        <authorList>
            <person name="Alberoni D."/>
            <person name="Baffoni L."/>
            <person name="Di Gioia D."/>
            <person name="Gaggia F."/>
            <person name="Biavati B."/>
        </authorList>
    </citation>
    <scope>NUCLEOTIDE SEQUENCE [LARGE SCALE GENOMIC DNA]</scope>
    <source>
        <strain evidence="3 4">XV10</strain>
    </source>
</reference>
<evidence type="ECO:0000256" key="2">
    <source>
        <dbReference type="SAM" id="Phobius"/>
    </source>
</evidence>